<sequence>MQVEKIAILDFGSQYGKVIDRAVIISGGPDSVNSTNAAFCDFQIFKSDLPILGICYGFQLINKFFDGTVAKECIREDGQVHINVDNKSPLFDGLEEEEMVLLTHGDSVIDESVSKEMNVIGRNGKFIAAIQHKTKKIYGVQFHPEVDLTTSGKTMLKNFLRNVCMFEGTFTLDEREQSCIEYIKNKVGDKKVLVMVSGGVDSTVCAALLNTALGHEQVICVHIDNGMMRLDESKKVVKSLEAIGLIVNFYSSYEDFINGYVVGCDGRHIKLCEVVEPELKRQIIGDTFIRVKDNVMKDLKLDANIFYAQGTLRPDLIESASSMVSGKADKIKTHHNDTKLVRELREKGLVVEPLKDFHKDEVRILGLNLGLPESIVHRHPFPGPGLAIRIICADKPFNEGHFDETQNLVNEMFQLNTYSPSELSQHEKILSLINSRDLDILMDSDCSQFTNTLCPIKTVGVQGDSRTYSYVLALSTNNDTIPWETLSKLAKIIPKVIHTINRVVFAFGPAFASININDVTTTYLTRDNIHNLQRADDLVTNVLNGFGENGEVGAFKPSIDLIQQMPVVQIPIHFDRVNGESSTKHSYVLRPFITNDFMTGTAAIPPLFPEEVLLEMARRISSTVPNTSRVLIDVNSKPPATTEWE</sequence>
<name>A0AC35TV85_9BILA</name>
<evidence type="ECO:0000313" key="2">
    <source>
        <dbReference type="WBParaSite" id="RSKR_0000463700.1"/>
    </source>
</evidence>
<dbReference type="WBParaSite" id="RSKR_0000463700.1">
    <property type="protein sequence ID" value="RSKR_0000463700.1"/>
    <property type="gene ID" value="RSKR_0000463700"/>
</dbReference>
<reference evidence="2" key="1">
    <citation type="submission" date="2016-11" db="UniProtKB">
        <authorList>
            <consortium name="WormBaseParasite"/>
        </authorList>
    </citation>
    <scope>IDENTIFICATION</scope>
    <source>
        <strain evidence="2">KR3021</strain>
    </source>
</reference>
<protein>
    <submittedName>
        <fullName evidence="2">GMP synthase (glutamine-hydrolyzing)</fullName>
    </submittedName>
</protein>
<proteinExistence type="predicted"/>
<dbReference type="Proteomes" id="UP000095286">
    <property type="component" value="Unplaced"/>
</dbReference>
<accession>A0AC35TV85</accession>
<evidence type="ECO:0000313" key="1">
    <source>
        <dbReference type="Proteomes" id="UP000095286"/>
    </source>
</evidence>
<organism evidence="1 2">
    <name type="scientific">Rhabditophanes sp. KR3021</name>
    <dbReference type="NCBI Taxonomy" id="114890"/>
    <lineage>
        <taxon>Eukaryota</taxon>
        <taxon>Metazoa</taxon>
        <taxon>Ecdysozoa</taxon>
        <taxon>Nematoda</taxon>
        <taxon>Chromadorea</taxon>
        <taxon>Rhabditida</taxon>
        <taxon>Tylenchina</taxon>
        <taxon>Panagrolaimomorpha</taxon>
        <taxon>Strongyloidoidea</taxon>
        <taxon>Alloionematidae</taxon>
        <taxon>Rhabditophanes</taxon>
    </lineage>
</organism>